<dbReference type="Proteomes" id="UP001187343">
    <property type="component" value="Unassembled WGS sequence"/>
</dbReference>
<evidence type="ECO:0000313" key="3">
    <source>
        <dbReference type="Proteomes" id="UP001187343"/>
    </source>
</evidence>
<feature type="compositionally biased region" description="Polar residues" evidence="1">
    <location>
        <begin position="22"/>
        <end position="38"/>
    </location>
</feature>
<proteinExistence type="predicted"/>
<evidence type="ECO:0000256" key="1">
    <source>
        <dbReference type="SAM" id="MobiDB-lite"/>
    </source>
</evidence>
<feature type="region of interest" description="Disordered" evidence="1">
    <location>
        <begin position="1"/>
        <end position="75"/>
    </location>
</feature>
<organism evidence="2 3">
    <name type="scientific">Cirrhinus molitorella</name>
    <name type="common">mud carp</name>
    <dbReference type="NCBI Taxonomy" id="172907"/>
    <lineage>
        <taxon>Eukaryota</taxon>
        <taxon>Metazoa</taxon>
        <taxon>Chordata</taxon>
        <taxon>Craniata</taxon>
        <taxon>Vertebrata</taxon>
        <taxon>Euteleostomi</taxon>
        <taxon>Actinopterygii</taxon>
        <taxon>Neopterygii</taxon>
        <taxon>Teleostei</taxon>
        <taxon>Ostariophysi</taxon>
        <taxon>Cypriniformes</taxon>
        <taxon>Cyprinidae</taxon>
        <taxon>Labeoninae</taxon>
        <taxon>Labeonini</taxon>
        <taxon>Cirrhinus</taxon>
    </lineage>
</organism>
<comment type="caution">
    <text evidence="2">The sequence shown here is derived from an EMBL/GenBank/DDBJ whole genome shotgun (WGS) entry which is preliminary data.</text>
</comment>
<keyword evidence="3" id="KW-1185">Reference proteome</keyword>
<name>A0AA88PRF4_9TELE</name>
<accession>A0AA88PRF4</accession>
<reference evidence="2" key="1">
    <citation type="submission" date="2023-08" db="EMBL/GenBank/DDBJ databases">
        <title>Chromosome-level Genome Assembly of mud carp (Cirrhinus molitorella).</title>
        <authorList>
            <person name="Liu H."/>
        </authorList>
    </citation>
    <scope>NUCLEOTIDE SEQUENCE</scope>
    <source>
        <strain evidence="2">Prfri</strain>
        <tissue evidence="2">Muscle</tissue>
    </source>
</reference>
<protein>
    <submittedName>
        <fullName evidence="2">Uncharacterized protein</fullName>
    </submittedName>
</protein>
<evidence type="ECO:0000313" key="2">
    <source>
        <dbReference type="EMBL" id="KAK2889565.1"/>
    </source>
</evidence>
<gene>
    <name evidence="2" type="ORF">Q8A67_014940</name>
</gene>
<dbReference type="EMBL" id="JAUYZG010000014">
    <property type="protein sequence ID" value="KAK2889565.1"/>
    <property type="molecule type" value="Genomic_DNA"/>
</dbReference>
<sequence length="185" mass="19733">MIFNQASAGRMPSAGSLEFHKSTQSPEELNGDGSNARSGLNLKNGRPRLLIRGGPTRRDHVLPPVVTPGPPDPQALKSSPVVQPLHVHGLLPAQLPVGEEAVYHLCLSLPGGVVSHLLQLLGKLLSVSLPRFSTAGLSTRPQHCGHLDSVFAHRQLRTVNTRAAGNAGKFRFFVPTSTTALRCNP</sequence>
<dbReference type="AlphaFoldDB" id="A0AA88PRF4"/>